<dbReference type="InterPro" id="IPR001278">
    <property type="entry name" value="Arg-tRNA-ligase"/>
</dbReference>
<evidence type="ECO:0000256" key="2">
    <source>
        <dbReference type="ARBA" id="ARBA00022490"/>
    </source>
</evidence>
<dbReference type="EMBL" id="JBHLZU010000037">
    <property type="protein sequence ID" value="MFB9909713.1"/>
    <property type="molecule type" value="Genomic_DNA"/>
</dbReference>
<comment type="subcellular location">
    <subcellularLocation>
        <location evidence="9">Cytoplasm</location>
    </subcellularLocation>
</comment>
<evidence type="ECO:0000256" key="8">
    <source>
        <dbReference type="ARBA" id="ARBA00049339"/>
    </source>
</evidence>
<dbReference type="PROSITE" id="PS00178">
    <property type="entry name" value="AA_TRNA_LIGASE_I"/>
    <property type="match status" value="1"/>
</dbReference>
<protein>
    <recommendedName>
        <fullName evidence="9">Arginine--tRNA ligase</fullName>
        <ecNumber evidence="9">6.1.1.19</ecNumber>
    </recommendedName>
    <alternativeName>
        <fullName evidence="9">Arginyl-tRNA synthetase</fullName>
        <shortName evidence="9">ArgRS</shortName>
    </alternativeName>
</protein>
<dbReference type="SMART" id="SM00836">
    <property type="entry name" value="DALR_1"/>
    <property type="match status" value="1"/>
</dbReference>
<dbReference type="PANTHER" id="PTHR11956">
    <property type="entry name" value="ARGINYL-TRNA SYNTHETASE"/>
    <property type="match status" value="1"/>
</dbReference>
<dbReference type="InterPro" id="IPR009080">
    <property type="entry name" value="tRNAsynth_Ia_anticodon-bd"/>
</dbReference>
<dbReference type="GO" id="GO:0004814">
    <property type="term" value="F:arginine-tRNA ligase activity"/>
    <property type="evidence" value="ECO:0007669"/>
    <property type="project" value="UniProtKB-EC"/>
</dbReference>
<dbReference type="InterPro" id="IPR005148">
    <property type="entry name" value="Arg-tRNA-synth_N"/>
</dbReference>
<keyword evidence="14" id="KW-1185">Reference proteome</keyword>
<name>A0ABV6A968_9PSEU</name>
<dbReference type="InterPro" id="IPR001412">
    <property type="entry name" value="aa-tRNA-synth_I_CS"/>
</dbReference>
<dbReference type="SMART" id="SM01016">
    <property type="entry name" value="Arg_tRNA_synt_N"/>
    <property type="match status" value="1"/>
</dbReference>
<evidence type="ECO:0000256" key="3">
    <source>
        <dbReference type="ARBA" id="ARBA00022598"/>
    </source>
</evidence>
<feature type="domain" description="DALR anticodon binding" evidence="11">
    <location>
        <begin position="467"/>
        <end position="581"/>
    </location>
</feature>
<evidence type="ECO:0000256" key="4">
    <source>
        <dbReference type="ARBA" id="ARBA00022741"/>
    </source>
</evidence>
<keyword evidence="7 9" id="KW-0030">Aminoacyl-tRNA synthetase</keyword>
<evidence type="ECO:0000256" key="7">
    <source>
        <dbReference type="ARBA" id="ARBA00023146"/>
    </source>
</evidence>
<dbReference type="PANTHER" id="PTHR11956:SF5">
    <property type="entry name" value="ARGININE--TRNA LIGASE, CYTOPLASMIC"/>
    <property type="match status" value="1"/>
</dbReference>
<dbReference type="SUPFAM" id="SSF47323">
    <property type="entry name" value="Anticodon-binding domain of a subclass of class I aminoacyl-tRNA synthetases"/>
    <property type="match status" value="1"/>
</dbReference>
<reference evidence="13 14" key="1">
    <citation type="submission" date="2024-09" db="EMBL/GenBank/DDBJ databases">
        <authorList>
            <person name="Sun Q."/>
            <person name="Mori K."/>
        </authorList>
    </citation>
    <scope>NUCLEOTIDE SEQUENCE [LARGE SCALE GENOMIC DNA]</scope>
    <source>
        <strain evidence="13 14">TBRC 7907</strain>
    </source>
</reference>
<gene>
    <name evidence="9 13" type="primary">argS</name>
    <name evidence="13" type="ORF">ACFFQA_37760</name>
</gene>
<dbReference type="Gene3D" id="1.10.730.10">
    <property type="entry name" value="Isoleucyl-tRNA Synthetase, Domain 1"/>
    <property type="match status" value="1"/>
</dbReference>
<dbReference type="EC" id="6.1.1.19" evidence="9"/>
<dbReference type="CDD" id="cd07956">
    <property type="entry name" value="Anticodon_Ia_Arg"/>
    <property type="match status" value="1"/>
</dbReference>
<dbReference type="PRINTS" id="PR01038">
    <property type="entry name" value="TRNASYNTHARG"/>
</dbReference>
<keyword evidence="3 9" id="KW-0436">Ligase</keyword>
<evidence type="ECO:0000256" key="6">
    <source>
        <dbReference type="ARBA" id="ARBA00022917"/>
    </source>
</evidence>
<dbReference type="Pfam" id="PF03485">
    <property type="entry name" value="Arg_tRNA_synt_N"/>
    <property type="match status" value="1"/>
</dbReference>
<evidence type="ECO:0000256" key="9">
    <source>
        <dbReference type="HAMAP-Rule" id="MF_00123"/>
    </source>
</evidence>
<comment type="caution">
    <text evidence="13">The sequence shown here is derived from an EMBL/GenBank/DDBJ whole genome shotgun (WGS) entry which is preliminary data.</text>
</comment>
<evidence type="ECO:0000259" key="12">
    <source>
        <dbReference type="SMART" id="SM01016"/>
    </source>
</evidence>
<evidence type="ECO:0000256" key="10">
    <source>
        <dbReference type="RuleBase" id="RU363038"/>
    </source>
</evidence>
<dbReference type="SUPFAM" id="SSF52374">
    <property type="entry name" value="Nucleotidylyl transferase"/>
    <property type="match status" value="1"/>
</dbReference>
<dbReference type="SUPFAM" id="SSF55190">
    <property type="entry name" value="Arginyl-tRNA synthetase (ArgRS), N-terminal 'additional' domain"/>
    <property type="match status" value="1"/>
</dbReference>
<dbReference type="NCBIfam" id="TIGR00456">
    <property type="entry name" value="argS"/>
    <property type="match status" value="1"/>
</dbReference>
<dbReference type="InterPro" id="IPR036695">
    <property type="entry name" value="Arg-tRNA-synth_N_sf"/>
</dbReference>
<dbReference type="Gene3D" id="3.40.50.620">
    <property type="entry name" value="HUPs"/>
    <property type="match status" value="1"/>
</dbReference>
<dbReference type="Proteomes" id="UP001589693">
    <property type="component" value="Unassembled WGS sequence"/>
</dbReference>
<sequence length="581" mass="62572">MVGVNTDIGLELGARVAGALQEALDVRVSPAEALVRPSAAGRGADYQCNAAMSLGKRLGRPPREVAELIVAHLDAADMVEPPEVAGPGFVNFTLRAEWLAARAADLLADPRLGVRPVTEPGRYVVDYSSPNVAKEMHVGHLRSSIIGDAIARMLAFAGHEVIRRNHLGDWGTPFGMLIEHLAEVGAGAGAELSIGDLNGFYQQARKKFDTDPGFAERARLRVVALQSGDEATLALWRGLVAESERHFDKVYDLLGVQLTAADNYGESFYNPMLADTVAELEAKGLTEVSDGAVCVFPPGFTNRDGERLPLIVRKSDGGYMYASTDLAGVRYWTRERGATDLVYVVGTPQAQHFQMVFAASASAGWLDAGHRAVHVNFGSVLGEDGKMLRTRVGGTIKLSDLLTEAVERAHAVVAERSELPGERRGEVAKAVGVGAVKYADLSSDREKDYVFSWDKMLAHEGNTSVYLQYANVRVLALLAKAGVSTVDAPVLVTHNAERALLIKLLQLPAALNSALEGFAPHRLCTYLYETAVAFSSFYENCPILKAESEELRLSRLVLAGLTSRVLSKGLELLGIEAPTKL</sequence>
<keyword evidence="2 9" id="KW-0963">Cytoplasm</keyword>
<evidence type="ECO:0000256" key="5">
    <source>
        <dbReference type="ARBA" id="ARBA00022840"/>
    </source>
</evidence>
<feature type="domain" description="Arginyl tRNA synthetase N-terminal" evidence="12">
    <location>
        <begin position="10"/>
        <end position="94"/>
    </location>
</feature>
<comment type="catalytic activity">
    <reaction evidence="8 9">
        <text>tRNA(Arg) + L-arginine + ATP = L-arginyl-tRNA(Arg) + AMP + diphosphate</text>
        <dbReference type="Rhea" id="RHEA:20301"/>
        <dbReference type="Rhea" id="RHEA-COMP:9658"/>
        <dbReference type="Rhea" id="RHEA-COMP:9673"/>
        <dbReference type="ChEBI" id="CHEBI:30616"/>
        <dbReference type="ChEBI" id="CHEBI:32682"/>
        <dbReference type="ChEBI" id="CHEBI:33019"/>
        <dbReference type="ChEBI" id="CHEBI:78442"/>
        <dbReference type="ChEBI" id="CHEBI:78513"/>
        <dbReference type="ChEBI" id="CHEBI:456215"/>
        <dbReference type="EC" id="6.1.1.19"/>
    </reaction>
</comment>
<comment type="similarity">
    <text evidence="1 9 10">Belongs to the class-I aminoacyl-tRNA synthetase family.</text>
</comment>
<evidence type="ECO:0000256" key="1">
    <source>
        <dbReference type="ARBA" id="ARBA00005594"/>
    </source>
</evidence>
<dbReference type="Gene3D" id="3.30.1360.70">
    <property type="entry name" value="Arginyl tRNA synthetase N-terminal domain"/>
    <property type="match status" value="1"/>
</dbReference>
<dbReference type="HAMAP" id="MF_00123">
    <property type="entry name" value="Arg_tRNA_synth"/>
    <property type="match status" value="1"/>
</dbReference>
<dbReference type="Pfam" id="PF05746">
    <property type="entry name" value="DALR_1"/>
    <property type="match status" value="1"/>
</dbReference>
<dbReference type="Pfam" id="PF00750">
    <property type="entry name" value="tRNA-synt_1d"/>
    <property type="match status" value="1"/>
</dbReference>
<comment type="subunit">
    <text evidence="9">Monomer.</text>
</comment>
<dbReference type="CDD" id="cd00671">
    <property type="entry name" value="ArgRS_core"/>
    <property type="match status" value="1"/>
</dbReference>
<dbReference type="RefSeq" id="WP_377862622.1">
    <property type="nucleotide sequence ID" value="NZ_JBHLZU010000037.1"/>
</dbReference>
<organism evidence="13 14">
    <name type="scientific">Allokutzneria oryzae</name>
    <dbReference type="NCBI Taxonomy" id="1378989"/>
    <lineage>
        <taxon>Bacteria</taxon>
        <taxon>Bacillati</taxon>
        <taxon>Actinomycetota</taxon>
        <taxon>Actinomycetes</taxon>
        <taxon>Pseudonocardiales</taxon>
        <taxon>Pseudonocardiaceae</taxon>
        <taxon>Allokutzneria</taxon>
    </lineage>
</organism>
<accession>A0ABV6A968</accession>
<dbReference type="InterPro" id="IPR035684">
    <property type="entry name" value="ArgRS_core"/>
</dbReference>
<evidence type="ECO:0000259" key="11">
    <source>
        <dbReference type="SMART" id="SM00836"/>
    </source>
</evidence>
<keyword evidence="4 9" id="KW-0547">Nucleotide-binding</keyword>
<dbReference type="InterPro" id="IPR008909">
    <property type="entry name" value="DALR_anticod-bd"/>
</dbReference>
<feature type="short sequence motif" description="'HIGH' region" evidence="9">
    <location>
        <begin position="130"/>
        <end position="140"/>
    </location>
</feature>
<dbReference type="InterPro" id="IPR014729">
    <property type="entry name" value="Rossmann-like_a/b/a_fold"/>
</dbReference>
<evidence type="ECO:0000313" key="13">
    <source>
        <dbReference type="EMBL" id="MFB9909713.1"/>
    </source>
</evidence>
<evidence type="ECO:0000313" key="14">
    <source>
        <dbReference type="Proteomes" id="UP001589693"/>
    </source>
</evidence>
<keyword evidence="6 9" id="KW-0648">Protein biosynthesis</keyword>
<keyword evidence="5 9" id="KW-0067">ATP-binding</keyword>
<proteinExistence type="inferred from homology"/>